<comment type="similarity">
    <text evidence="1 9">Belongs to the Arg-specific ADP-ribosyltransferase family.</text>
</comment>
<dbReference type="Proteomes" id="UP000663866">
    <property type="component" value="Unassembled WGS sequence"/>
</dbReference>
<dbReference type="Pfam" id="PF13424">
    <property type="entry name" value="TPR_12"/>
    <property type="match status" value="2"/>
</dbReference>
<dbReference type="Pfam" id="PF01129">
    <property type="entry name" value="ART"/>
    <property type="match status" value="1"/>
</dbReference>
<keyword evidence="9" id="KW-0520">NAD</keyword>
<keyword evidence="13" id="KW-1185">Reference proteome</keyword>
<dbReference type="EMBL" id="CAJOBG010001398">
    <property type="protein sequence ID" value="CAF3925061.1"/>
    <property type="molecule type" value="Genomic_DNA"/>
</dbReference>
<proteinExistence type="inferred from homology"/>
<evidence type="ECO:0000256" key="3">
    <source>
        <dbReference type="ARBA" id="ARBA00022679"/>
    </source>
</evidence>
<dbReference type="SUPFAM" id="SSF56399">
    <property type="entry name" value="ADP-ribosylation"/>
    <property type="match status" value="1"/>
</dbReference>
<dbReference type="Proteomes" id="UP000663856">
    <property type="component" value="Unassembled WGS sequence"/>
</dbReference>
<reference evidence="10" key="1">
    <citation type="submission" date="2021-02" db="EMBL/GenBank/DDBJ databases">
        <authorList>
            <person name="Nowell W R."/>
        </authorList>
    </citation>
    <scope>NUCLEOTIDE SEQUENCE</scope>
</reference>
<evidence type="ECO:0000313" key="12">
    <source>
        <dbReference type="Proteomes" id="UP000663856"/>
    </source>
</evidence>
<evidence type="ECO:0000313" key="13">
    <source>
        <dbReference type="Proteomes" id="UP000663866"/>
    </source>
</evidence>
<comment type="caution">
    <text evidence="10">The sequence shown here is derived from an EMBL/GenBank/DDBJ whole genome shotgun (WGS) entry which is preliminary data.</text>
</comment>
<feature type="repeat" description="TPR" evidence="8">
    <location>
        <begin position="524"/>
        <end position="557"/>
    </location>
</feature>
<dbReference type="Pfam" id="PF13174">
    <property type="entry name" value="TPR_6"/>
    <property type="match status" value="1"/>
</dbReference>
<evidence type="ECO:0000256" key="5">
    <source>
        <dbReference type="ARBA" id="ARBA00022737"/>
    </source>
</evidence>
<evidence type="ECO:0000256" key="9">
    <source>
        <dbReference type="RuleBase" id="RU361228"/>
    </source>
</evidence>
<dbReference type="InterPro" id="IPR019734">
    <property type="entry name" value="TPR_rpt"/>
</dbReference>
<dbReference type="AlphaFoldDB" id="A0A816MK90"/>
<dbReference type="GO" id="GO:0016779">
    <property type="term" value="F:nucleotidyltransferase activity"/>
    <property type="evidence" value="ECO:0007669"/>
    <property type="project" value="UniProtKB-KW"/>
</dbReference>
<organism evidence="10 12">
    <name type="scientific">Rotaria magnacalcarata</name>
    <dbReference type="NCBI Taxonomy" id="392030"/>
    <lineage>
        <taxon>Eukaryota</taxon>
        <taxon>Metazoa</taxon>
        <taxon>Spiralia</taxon>
        <taxon>Gnathifera</taxon>
        <taxon>Rotifera</taxon>
        <taxon>Eurotatoria</taxon>
        <taxon>Bdelloidea</taxon>
        <taxon>Philodinida</taxon>
        <taxon>Philodinidae</taxon>
        <taxon>Rotaria</taxon>
    </lineage>
</organism>
<keyword evidence="6 8" id="KW-0802">TPR repeat</keyword>
<comment type="catalytic activity">
    <reaction evidence="7 9">
        <text>L-arginyl-[protein] + NAD(+) = N(omega)-(ADP-D-ribosyl)-L-arginyl-[protein] + nicotinamide + H(+)</text>
        <dbReference type="Rhea" id="RHEA:19149"/>
        <dbReference type="Rhea" id="RHEA-COMP:10532"/>
        <dbReference type="Rhea" id="RHEA-COMP:15087"/>
        <dbReference type="ChEBI" id="CHEBI:15378"/>
        <dbReference type="ChEBI" id="CHEBI:17154"/>
        <dbReference type="ChEBI" id="CHEBI:29965"/>
        <dbReference type="ChEBI" id="CHEBI:57540"/>
        <dbReference type="ChEBI" id="CHEBI:142554"/>
        <dbReference type="EC" id="2.4.2.31"/>
    </reaction>
</comment>
<dbReference type="EC" id="2.4.2.31" evidence="9"/>
<evidence type="ECO:0000256" key="2">
    <source>
        <dbReference type="ARBA" id="ARBA00022676"/>
    </source>
</evidence>
<evidence type="ECO:0000256" key="4">
    <source>
        <dbReference type="ARBA" id="ARBA00022695"/>
    </source>
</evidence>
<dbReference type="Gene3D" id="1.25.40.10">
    <property type="entry name" value="Tetratricopeptide repeat domain"/>
    <property type="match status" value="4"/>
</dbReference>
<keyword evidence="2 9" id="KW-0328">Glycosyltransferase</keyword>
<dbReference type="InterPro" id="IPR011990">
    <property type="entry name" value="TPR-like_helical_dom_sf"/>
</dbReference>
<sequence length="892" mass="104635">MKNNNEQFTLIALDSSSSDQSAHYLSRFQHLMNSLQHFNDSNACVDYITNVKNEKILLILSVEHTQMIPTIYLIHQIYAIYIFNLNQCEPTNEDILQYRKVRGHFGTINELVKQIEYDKKCIASNLLTVNIFPECTQGSYSMGDQTGNRNMQEATFMYSQIIRNIFINENYKDTDKNEMIEFFREQYNGNKTELEKIDRFVREYTNERAIYWYTIDGFLYRTINKALRTQDIFTLYHLRYFIKDLHLELKKYHSKQHSNSSQETFVVYRGLGLPRDEFEKLKPDHLISFSEFLSTSKNRQLAEIYVQRGFDDMESILFEIELNYRIPTSTPFADISEQSQFDLEEEILLSMGSVFRIRSLTVTSEKNWNIKLIQTSDEDQQLKLLYQWLDQAIFQVKHLYTKLGSLMLFIYDYDKAEFFLRKVMSQPDFNGDIEKIGATSSIFGEIYFHQNKYEQAILLYQKTIELFEQYPDKSVPSTIQKCYTGLSEICLEEKQYVKALEYSQKSLDIILSDDYMKTIDLLLATRYNNIGHIYYKLGNVERALNYIQKALDYTKSLPSNLPIVSRIFCNLAMTYEQHADYPQSEMYWRKGLEHHLKSMPNNTDATSYLFQAVAINLSDHKKYKEAIEYLKKSLAICKNQGQHALSCCYKNLAIAYHGLEDFQQGAEYLQKAIDIAHTLTNIDLGTMYTDSGNNYYQAKNYEQALVSYSKALEFSQPNAQLAIKIKIFMIYTMQDESNRALEYYELHIKSHMTEVNLNDDILIHYYIGVNYYHLKDNDQALKYLKMAQELVLPNKSDVSLKTFLTDILKKIGSIYVRRDQWSEAATHYAQLLEYHPTAEIYMNIGLIDIKRENFKNGIENLRKASELAKAAGDLSILTIVTKYIESYSRKLN</sequence>
<dbReference type="PROSITE" id="PS50293">
    <property type="entry name" value="TPR_REGION"/>
    <property type="match status" value="1"/>
</dbReference>
<evidence type="ECO:0000256" key="8">
    <source>
        <dbReference type="PROSITE-ProRule" id="PRU00339"/>
    </source>
</evidence>
<dbReference type="Gene3D" id="3.90.176.10">
    <property type="entry name" value="Toxin ADP-ribosyltransferase, Chain A, domain 1"/>
    <property type="match status" value="1"/>
</dbReference>
<dbReference type="SUPFAM" id="SSF81901">
    <property type="entry name" value="HCP-like"/>
    <property type="match status" value="1"/>
</dbReference>
<dbReference type="GO" id="GO:0106274">
    <property type="term" value="F:NAD+-protein-arginine ADP-ribosyltransferase activity"/>
    <property type="evidence" value="ECO:0007669"/>
    <property type="project" value="UniProtKB-EC"/>
</dbReference>
<dbReference type="PANTHER" id="PTHR45641:SF19">
    <property type="entry name" value="NEPHROCYSTIN-3"/>
    <property type="match status" value="1"/>
</dbReference>
<protein>
    <recommendedName>
        <fullName evidence="9">NAD(P)(+)--arginine ADP-ribosyltransferase</fullName>
        <ecNumber evidence="9">2.4.2.31</ecNumber>
    </recommendedName>
    <alternativeName>
        <fullName evidence="9">Mono(ADP-ribosyl)transferase</fullName>
    </alternativeName>
</protein>
<dbReference type="InterPro" id="IPR000768">
    <property type="entry name" value="ART"/>
</dbReference>
<name>A0A816MK90_9BILA</name>
<dbReference type="EMBL" id="CAJNRF010001213">
    <property type="protein sequence ID" value="CAF2001723.1"/>
    <property type="molecule type" value="Genomic_DNA"/>
</dbReference>
<dbReference type="PROSITE" id="PS51996">
    <property type="entry name" value="TR_MART"/>
    <property type="match status" value="1"/>
</dbReference>
<evidence type="ECO:0000256" key="6">
    <source>
        <dbReference type="ARBA" id="ARBA00022803"/>
    </source>
</evidence>
<keyword evidence="5" id="KW-0677">Repeat</keyword>
<keyword evidence="4" id="KW-0548">Nucleotidyltransferase</keyword>
<dbReference type="SMART" id="SM00028">
    <property type="entry name" value="TPR"/>
    <property type="match status" value="9"/>
</dbReference>
<gene>
    <name evidence="11" type="ORF">OVN521_LOCUS10804</name>
    <name evidence="10" type="ORF">WKI299_LOCUS4799</name>
</gene>
<dbReference type="PANTHER" id="PTHR45641">
    <property type="entry name" value="TETRATRICOPEPTIDE REPEAT PROTEIN (AFU_ORTHOLOGUE AFUA_6G03870)"/>
    <property type="match status" value="1"/>
</dbReference>
<dbReference type="SUPFAM" id="SSF48452">
    <property type="entry name" value="TPR-like"/>
    <property type="match status" value="2"/>
</dbReference>
<keyword evidence="3 9" id="KW-0808">Transferase</keyword>
<feature type="repeat" description="TPR" evidence="8">
    <location>
        <begin position="805"/>
        <end position="838"/>
    </location>
</feature>
<evidence type="ECO:0000313" key="11">
    <source>
        <dbReference type="EMBL" id="CAF3925061.1"/>
    </source>
</evidence>
<feature type="repeat" description="TPR" evidence="8">
    <location>
        <begin position="685"/>
        <end position="718"/>
    </location>
</feature>
<feature type="repeat" description="TPR" evidence="8">
    <location>
        <begin position="437"/>
        <end position="470"/>
    </location>
</feature>
<evidence type="ECO:0000313" key="10">
    <source>
        <dbReference type="EMBL" id="CAF2001723.1"/>
    </source>
</evidence>
<keyword evidence="9" id="KW-0521">NADP</keyword>
<evidence type="ECO:0000256" key="7">
    <source>
        <dbReference type="ARBA" id="ARBA00047597"/>
    </source>
</evidence>
<dbReference type="PROSITE" id="PS50005">
    <property type="entry name" value="TPR"/>
    <property type="match status" value="4"/>
</dbReference>
<evidence type="ECO:0000256" key="1">
    <source>
        <dbReference type="ARBA" id="ARBA00009558"/>
    </source>
</evidence>
<accession>A0A816MK90</accession>